<dbReference type="Proteomes" id="UP000070612">
    <property type="component" value="Unassembled WGS sequence"/>
</dbReference>
<dbReference type="InterPro" id="IPR042070">
    <property type="entry name" value="PucR_C-HTH_sf"/>
</dbReference>
<accession>A0A132PGT6</accession>
<comment type="caution">
    <text evidence="5">The sequence shown here is derived from an EMBL/GenBank/DDBJ whole genome shotgun (WGS) entry which is preliminary data.</text>
</comment>
<dbReference type="Gene3D" id="1.10.10.2840">
    <property type="entry name" value="PucR C-terminal helix-turn-helix domain"/>
    <property type="match status" value="1"/>
</dbReference>
<name>A0A132PGT6_9MYCO</name>
<evidence type="ECO:0000259" key="3">
    <source>
        <dbReference type="Pfam" id="PF13556"/>
    </source>
</evidence>
<sequence length="546" mass="58905">MIPTVRDVIELPVVQAGVPEVVSSEHLDRPVRWVHVSDMPDLSGLLQGGELVLTTGSALRDAPRDYLERMRAAGAVGVVVELGTRIKSLPASVGRIAQSLGLALVLLHRETKFVEVTEAVHRMIVADQYEELAFAHRTHQTFTDLSMKRASLADIVRAAADMVDESVVLEDLSHQVLAISPRGEPATAVLTDWQRRSRAMTEDWSTTTVGPRTEEWGRLIIPHTPAAPAKAKMVLERAAQALALHRMAERGRSGLENQAQSGLIDDVLGGRIADDREADARAVALGLRATGPYLPVTVRVAAPADRLDPVAVQRRNIRILDAVTHSVKSQGHTAICSTRQDGEVGLVLAVSTRRGMSQDAALARLAEGLREAIGRGGEADRAGAKVGPKATPRITVAVGSSASAFAEAVPGLREAAHVAEVAMSMTGLQRPFVRASDVRLRGLITLLHDDPRVQTFAETELKTLLIHDADHGENDMAILRGYLELAGNKSALAKRLHMSRPALYSRLDSIQRRLGVDLDDGESMTSLHVALLILDAQRSASPESLR</sequence>
<evidence type="ECO:0000259" key="2">
    <source>
        <dbReference type="Pfam" id="PF07905"/>
    </source>
</evidence>
<dbReference type="RefSeq" id="WP_067854240.1">
    <property type="nucleotide sequence ID" value="NZ_LGTW01000019.1"/>
</dbReference>
<dbReference type="Pfam" id="PF17853">
    <property type="entry name" value="GGDEF_2"/>
    <property type="match status" value="1"/>
</dbReference>
<comment type="similarity">
    <text evidence="1">Belongs to the CdaR family.</text>
</comment>
<feature type="domain" description="CdaR GGDEF-like" evidence="4">
    <location>
        <begin position="270"/>
        <end position="421"/>
    </location>
</feature>
<dbReference type="Pfam" id="PF13556">
    <property type="entry name" value="HTH_30"/>
    <property type="match status" value="1"/>
</dbReference>
<protein>
    <submittedName>
        <fullName evidence="5">PucR family transcriptional regulator</fullName>
    </submittedName>
</protein>
<reference evidence="5 6" key="1">
    <citation type="submission" date="2015-07" db="EMBL/GenBank/DDBJ databases">
        <title>A draft genome sequence of Mycobacterium wolinskyi.</title>
        <authorList>
            <person name="de Man T.J."/>
            <person name="Perry K.A."/>
            <person name="Coulliette A.D."/>
            <person name="Jensen B."/>
            <person name="Toney N.C."/>
            <person name="Limbago B.M."/>
            <person name="Noble-Wang J."/>
        </authorList>
    </citation>
    <scope>NUCLEOTIDE SEQUENCE [LARGE SCALE GENOMIC DNA]</scope>
    <source>
        <strain evidence="5 6">CDC_01</strain>
    </source>
</reference>
<dbReference type="PANTHER" id="PTHR33744:SF1">
    <property type="entry name" value="DNA-BINDING TRANSCRIPTIONAL ACTIVATOR ADER"/>
    <property type="match status" value="1"/>
</dbReference>
<dbReference type="InterPro" id="IPR051448">
    <property type="entry name" value="CdaR-like_regulators"/>
</dbReference>
<proteinExistence type="inferred from homology"/>
<keyword evidence="6" id="KW-1185">Reference proteome</keyword>
<dbReference type="PATRIC" id="fig|59750.3.peg.2418"/>
<dbReference type="STRING" id="59750.AWC31_27600"/>
<evidence type="ECO:0000256" key="1">
    <source>
        <dbReference type="ARBA" id="ARBA00006754"/>
    </source>
</evidence>
<evidence type="ECO:0000313" key="5">
    <source>
        <dbReference type="EMBL" id="KWX21523.1"/>
    </source>
</evidence>
<feature type="domain" description="Purine catabolism PurC-like" evidence="2">
    <location>
        <begin position="7"/>
        <end position="124"/>
    </location>
</feature>
<gene>
    <name evidence="5" type="ORF">AFM11_25280</name>
</gene>
<dbReference type="InterPro" id="IPR041522">
    <property type="entry name" value="CdaR_GGDEF"/>
</dbReference>
<dbReference type="EMBL" id="LGTW01000019">
    <property type="protein sequence ID" value="KWX21523.1"/>
    <property type="molecule type" value="Genomic_DNA"/>
</dbReference>
<feature type="domain" description="PucR C-terminal helix-turn-helix" evidence="3">
    <location>
        <begin position="477"/>
        <end position="533"/>
    </location>
</feature>
<dbReference type="Pfam" id="PF07905">
    <property type="entry name" value="PucR"/>
    <property type="match status" value="1"/>
</dbReference>
<dbReference type="InterPro" id="IPR025736">
    <property type="entry name" value="PucR_C-HTH_dom"/>
</dbReference>
<evidence type="ECO:0000259" key="4">
    <source>
        <dbReference type="Pfam" id="PF17853"/>
    </source>
</evidence>
<organism evidence="5 6">
    <name type="scientific">Mycolicibacterium wolinskyi</name>
    <dbReference type="NCBI Taxonomy" id="59750"/>
    <lineage>
        <taxon>Bacteria</taxon>
        <taxon>Bacillati</taxon>
        <taxon>Actinomycetota</taxon>
        <taxon>Actinomycetes</taxon>
        <taxon>Mycobacteriales</taxon>
        <taxon>Mycobacteriaceae</taxon>
        <taxon>Mycolicibacterium</taxon>
    </lineage>
</organism>
<evidence type="ECO:0000313" key="6">
    <source>
        <dbReference type="Proteomes" id="UP000070612"/>
    </source>
</evidence>
<dbReference type="PANTHER" id="PTHR33744">
    <property type="entry name" value="CARBOHYDRATE DIACID REGULATOR"/>
    <property type="match status" value="1"/>
</dbReference>
<dbReference type="InterPro" id="IPR012914">
    <property type="entry name" value="PucR_dom"/>
</dbReference>
<dbReference type="AlphaFoldDB" id="A0A132PGT6"/>